<organism evidence="4 5">
    <name type="scientific">Escherichia coli</name>
    <dbReference type="NCBI Taxonomy" id="562"/>
    <lineage>
        <taxon>Bacteria</taxon>
        <taxon>Pseudomonadati</taxon>
        <taxon>Pseudomonadota</taxon>
        <taxon>Gammaproteobacteria</taxon>
        <taxon>Enterobacterales</taxon>
        <taxon>Enterobacteriaceae</taxon>
        <taxon>Escherichia</taxon>
    </lineage>
</organism>
<accession>A0AAP1RCC7</accession>
<dbReference type="SUPFAM" id="SSF111384">
    <property type="entry name" value="OmpH-like"/>
    <property type="match status" value="1"/>
</dbReference>
<dbReference type="GO" id="GO:0050821">
    <property type="term" value="P:protein stabilization"/>
    <property type="evidence" value="ECO:0007669"/>
    <property type="project" value="TreeGrafter"/>
</dbReference>
<dbReference type="Gene3D" id="3.30.910.20">
    <property type="entry name" value="Skp domain"/>
    <property type="match status" value="1"/>
</dbReference>
<feature type="non-terminal residue" evidence="4">
    <location>
        <position position="1"/>
    </location>
</feature>
<proteinExistence type="inferred from homology"/>
<name>A0AAP1RCC7_ECOLX</name>
<dbReference type="RefSeq" id="WP_192525564.1">
    <property type="nucleotide sequence ID" value="NZ_JACZOI010000708.1"/>
</dbReference>
<comment type="caution">
    <text evidence="4">The sequence shown here is derived from an EMBL/GenBank/DDBJ whole genome shotgun (WGS) entry which is preliminary data.</text>
</comment>
<keyword evidence="3" id="KW-0732">Signal</keyword>
<evidence type="ECO:0000256" key="3">
    <source>
        <dbReference type="ARBA" id="ARBA00022729"/>
    </source>
</evidence>
<dbReference type="GO" id="GO:0051082">
    <property type="term" value="F:unfolded protein binding"/>
    <property type="evidence" value="ECO:0007669"/>
    <property type="project" value="InterPro"/>
</dbReference>
<dbReference type="InterPro" id="IPR005632">
    <property type="entry name" value="Chaperone_Skp"/>
</dbReference>
<evidence type="ECO:0000313" key="4">
    <source>
        <dbReference type="EMBL" id="MBE0981286.1"/>
    </source>
</evidence>
<dbReference type="PANTHER" id="PTHR35089">
    <property type="entry name" value="CHAPERONE PROTEIN SKP"/>
    <property type="match status" value="1"/>
</dbReference>
<dbReference type="InterPro" id="IPR024930">
    <property type="entry name" value="Skp_dom_sf"/>
</dbReference>
<dbReference type="Proteomes" id="UP000640866">
    <property type="component" value="Unassembled WGS sequence"/>
</dbReference>
<dbReference type="EMBL" id="JACZOI010000708">
    <property type="protein sequence ID" value="MBE0981286.1"/>
    <property type="molecule type" value="Genomic_DNA"/>
</dbReference>
<protein>
    <recommendedName>
        <fullName evidence="2">Chaperone protein Skp</fullName>
    </recommendedName>
</protein>
<dbReference type="GO" id="GO:0005829">
    <property type="term" value="C:cytosol"/>
    <property type="evidence" value="ECO:0007669"/>
    <property type="project" value="TreeGrafter"/>
</dbReference>
<dbReference type="PANTHER" id="PTHR35089:SF1">
    <property type="entry name" value="CHAPERONE PROTEIN SKP"/>
    <property type="match status" value="1"/>
</dbReference>
<evidence type="ECO:0000256" key="2">
    <source>
        <dbReference type="ARBA" id="ARBA00018026"/>
    </source>
</evidence>
<evidence type="ECO:0000256" key="1">
    <source>
        <dbReference type="ARBA" id="ARBA00009091"/>
    </source>
</evidence>
<comment type="similarity">
    <text evidence="1">Belongs to the Skp family.</text>
</comment>
<dbReference type="AlphaFoldDB" id="A0AAP1RCC7"/>
<feature type="non-terminal residue" evidence="4">
    <location>
        <position position="49"/>
    </location>
</feature>
<gene>
    <name evidence="4" type="ORF">IH772_29770</name>
</gene>
<evidence type="ECO:0000313" key="5">
    <source>
        <dbReference type="Proteomes" id="UP000640866"/>
    </source>
</evidence>
<dbReference type="Pfam" id="PF03938">
    <property type="entry name" value="OmpH"/>
    <property type="match status" value="1"/>
</dbReference>
<reference evidence="4" key="1">
    <citation type="submission" date="2020-09" db="EMBL/GenBank/DDBJ databases">
        <title>Emerging polyconal dissemination of OXA-244-producing E. coli in France.</title>
        <authorList>
            <person name="Emeraud C."/>
            <person name="Girlich D."/>
            <person name="Bonnin R.A."/>
            <person name="Jousset A.B."/>
            <person name="Naas T."/>
            <person name="Dortet L."/>
        </authorList>
    </citation>
    <scope>NUCLEOTIDE SEQUENCE</scope>
    <source>
        <strain evidence="4">225E3</strain>
    </source>
</reference>
<sequence>RDMLKKLKPKLDQAVEETIKKGGYDMVIERGAVVDVKPQYDITRQVIER</sequence>